<reference evidence="1 2" key="1">
    <citation type="submission" date="2018-06" db="EMBL/GenBank/DDBJ databases">
        <authorList>
            <person name="Liu Z.-W."/>
        </authorList>
    </citation>
    <scope>NUCLEOTIDE SEQUENCE [LARGE SCALE GENOMIC DNA]</scope>
    <source>
        <strain evidence="1 2">2b14</strain>
    </source>
</reference>
<dbReference type="GO" id="GO:0003700">
    <property type="term" value="F:DNA-binding transcription factor activity"/>
    <property type="evidence" value="ECO:0007669"/>
    <property type="project" value="TreeGrafter"/>
</dbReference>
<reference evidence="1 2" key="2">
    <citation type="submission" date="2018-07" db="EMBL/GenBank/DDBJ databases">
        <title>Pontibacter sp. 2b14 genomic sequence and assembly.</title>
        <authorList>
            <person name="Du Z.-J."/>
        </authorList>
    </citation>
    <scope>NUCLEOTIDE SEQUENCE [LARGE SCALE GENOMIC DNA]</scope>
    <source>
        <strain evidence="1 2">2b14</strain>
    </source>
</reference>
<dbReference type="SUPFAM" id="SSF46785">
    <property type="entry name" value="Winged helix' DNA-binding domain"/>
    <property type="match status" value="1"/>
</dbReference>
<dbReference type="Gene3D" id="1.10.10.10">
    <property type="entry name" value="Winged helix-like DNA-binding domain superfamily/Winged helix DNA-binding domain"/>
    <property type="match status" value="1"/>
</dbReference>
<dbReference type="Pfam" id="PF02082">
    <property type="entry name" value="Rrf2"/>
    <property type="match status" value="1"/>
</dbReference>
<protein>
    <submittedName>
        <fullName evidence="1">Transcriptional regulator</fullName>
    </submittedName>
</protein>
<keyword evidence="2" id="KW-1185">Reference proteome</keyword>
<dbReference type="RefSeq" id="WP_112304978.1">
    <property type="nucleotide sequence ID" value="NZ_QMDV01000002.1"/>
</dbReference>
<dbReference type="PANTHER" id="PTHR33221">
    <property type="entry name" value="WINGED HELIX-TURN-HELIX TRANSCRIPTIONAL REGULATOR, RRF2 FAMILY"/>
    <property type="match status" value="1"/>
</dbReference>
<evidence type="ECO:0000313" key="1">
    <source>
        <dbReference type="EMBL" id="RAU82829.1"/>
    </source>
</evidence>
<dbReference type="PANTHER" id="PTHR33221:SF13">
    <property type="entry name" value="TRANSCRIPTIONAL REGULATOR-RELATED"/>
    <property type="match status" value="1"/>
</dbReference>
<dbReference type="NCBIfam" id="TIGR00738">
    <property type="entry name" value="rrf2_super"/>
    <property type="match status" value="1"/>
</dbReference>
<proteinExistence type="predicted"/>
<dbReference type="InterPro" id="IPR000944">
    <property type="entry name" value="Tscrpt_reg_Rrf2"/>
</dbReference>
<comment type="caution">
    <text evidence="1">The sequence shown here is derived from an EMBL/GenBank/DDBJ whole genome shotgun (WGS) entry which is preliminary data.</text>
</comment>
<dbReference type="PROSITE" id="PS51197">
    <property type="entry name" value="HTH_RRF2_2"/>
    <property type="match status" value="1"/>
</dbReference>
<organism evidence="1 2">
    <name type="scientific">Pontibacter arcticus</name>
    <dbReference type="NCBI Taxonomy" id="2080288"/>
    <lineage>
        <taxon>Bacteria</taxon>
        <taxon>Pseudomonadati</taxon>
        <taxon>Bacteroidota</taxon>
        <taxon>Cytophagia</taxon>
        <taxon>Cytophagales</taxon>
        <taxon>Hymenobacteraceae</taxon>
        <taxon>Pontibacter</taxon>
    </lineage>
</organism>
<gene>
    <name evidence="1" type="ORF">DP923_06140</name>
</gene>
<accession>A0A364REV8</accession>
<sequence>MILSKTTEYALRAVVYIALAAAAQHKAGIKQIAAELDLPVHFIGKILQDLVRKNIIASSKGPGGGFYMQRNAHEITILEIVRSIDGVELFRRCGMGMQHCSDTHPCPLHDDFKVIRDKLLHVLSSRTVGNLVESINTGTASIINIHKV</sequence>
<dbReference type="InterPro" id="IPR036388">
    <property type="entry name" value="WH-like_DNA-bd_sf"/>
</dbReference>
<dbReference type="OrthoDB" id="9808360at2"/>
<evidence type="ECO:0000313" key="2">
    <source>
        <dbReference type="Proteomes" id="UP000251692"/>
    </source>
</evidence>
<dbReference type="InterPro" id="IPR036390">
    <property type="entry name" value="WH_DNA-bd_sf"/>
</dbReference>
<dbReference type="AlphaFoldDB" id="A0A364REV8"/>
<name>A0A364REV8_9BACT</name>
<dbReference type="GO" id="GO:0005829">
    <property type="term" value="C:cytosol"/>
    <property type="evidence" value="ECO:0007669"/>
    <property type="project" value="TreeGrafter"/>
</dbReference>
<dbReference type="EMBL" id="QMDV01000002">
    <property type="protein sequence ID" value="RAU82829.1"/>
    <property type="molecule type" value="Genomic_DNA"/>
</dbReference>
<dbReference type="Proteomes" id="UP000251692">
    <property type="component" value="Unassembled WGS sequence"/>
</dbReference>